<evidence type="ECO:0000313" key="1">
    <source>
        <dbReference type="EMBL" id="EFJ42538.1"/>
    </source>
</evidence>
<evidence type="ECO:0000313" key="2">
    <source>
        <dbReference type="Proteomes" id="UP000001058"/>
    </source>
</evidence>
<protein>
    <submittedName>
        <fullName evidence="1">Uncharacterized protein</fullName>
    </submittedName>
</protein>
<reference evidence="1 2" key="1">
    <citation type="journal article" date="2010" name="Science">
        <title>Genomic analysis of organismal complexity in the multicellular green alga Volvox carteri.</title>
        <authorList>
            <person name="Prochnik S.E."/>
            <person name="Umen J."/>
            <person name="Nedelcu A.M."/>
            <person name="Hallmann A."/>
            <person name="Miller S.M."/>
            <person name="Nishii I."/>
            <person name="Ferris P."/>
            <person name="Kuo A."/>
            <person name="Mitros T."/>
            <person name="Fritz-Laylin L.K."/>
            <person name="Hellsten U."/>
            <person name="Chapman J."/>
            <person name="Simakov O."/>
            <person name="Rensing S.A."/>
            <person name="Terry A."/>
            <person name="Pangilinan J."/>
            <person name="Kapitonov V."/>
            <person name="Jurka J."/>
            <person name="Salamov A."/>
            <person name="Shapiro H."/>
            <person name="Schmutz J."/>
            <person name="Grimwood J."/>
            <person name="Lindquist E."/>
            <person name="Lucas S."/>
            <person name="Grigoriev I.V."/>
            <person name="Schmitt R."/>
            <person name="Kirk D."/>
            <person name="Rokhsar D.S."/>
        </authorList>
    </citation>
    <scope>NUCLEOTIDE SEQUENCE [LARGE SCALE GENOMIC DNA]</scope>
    <source>
        <strain evidence="2">f. Nagariensis / Eve</strain>
    </source>
</reference>
<name>D8UCR3_VOLCA</name>
<organism evidence="2">
    <name type="scientific">Volvox carteri f. nagariensis</name>
    <dbReference type="NCBI Taxonomy" id="3068"/>
    <lineage>
        <taxon>Eukaryota</taxon>
        <taxon>Viridiplantae</taxon>
        <taxon>Chlorophyta</taxon>
        <taxon>core chlorophytes</taxon>
        <taxon>Chlorophyceae</taxon>
        <taxon>CS clade</taxon>
        <taxon>Chlamydomonadales</taxon>
        <taxon>Volvocaceae</taxon>
        <taxon>Volvox</taxon>
    </lineage>
</organism>
<sequence>MVEDIQKKVLIPKQKEAFLCCAKCCDTSSGPRDLEACRLLHRDAPQPCCRHPLLLPPERFQRAAMRCQDEVKDMLGFEPSHSDQARAQLNLARTAFRKAAADDADDADDDDADDGASVSLSFMSASLQVWDLLPPSKFDGCMEAAGKEFLQKVPKLKGDLLAALQRR</sequence>
<dbReference type="AlphaFoldDB" id="D8UCR3"/>
<dbReference type="EMBL" id="GL378381">
    <property type="protein sequence ID" value="EFJ42538.1"/>
    <property type="molecule type" value="Genomic_DNA"/>
</dbReference>
<accession>D8UCR3</accession>
<dbReference type="Pfam" id="PF05811">
    <property type="entry name" value="DUF842"/>
    <property type="match status" value="1"/>
</dbReference>
<dbReference type="KEGG" id="vcn:VOLCADRAFT_107230"/>
<dbReference type="RefSeq" id="XP_002956394.1">
    <property type="nucleotide sequence ID" value="XM_002956348.1"/>
</dbReference>
<keyword evidence="2" id="KW-1185">Reference proteome</keyword>
<dbReference type="OrthoDB" id="9975421at2759"/>
<dbReference type="Proteomes" id="UP000001058">
    <property type="component" value="Unassembled WGS sequence"/>
</dbReference>
<dbReference type="GeneID" id="9619555"/>
<dbReference type="InterPro" id="IPR008560">
    <property type="entry name" value="DUF842_euk"/>
</dbReference>
<dbReference type="InParanoid" id="D8UCR3"/>
<gene>
    <name evidence="1" type="ORF">VOLCADRAFT_107230</name>
</gene>
<proteinExistence type="predicted"/>